<dbReference type="PANTHER" id="PTHR36114">
    <property type="entry name" value="16.7 KDA PROTEIN IN WHIE LOCUS"/>
    <property type="match status" value="1"/>
</dbReference>
<dbReference type="InterPro" id="IPR052044">
    <property type="entry name" value="PKS_Associated_Protein"/>
</dbReference>
<dbReference type="AlphaFoldDB" id="A0AAF0JTQ7"/>
<dbReference type="GeneID" id="79950922"/>
<dbReference type="Gene3D" id="2.60.120.10">
    <property type="entry name" value="Jelly Rolls"/>
    <property type="match status" value="2"/>
</dbReference>
<dbReference type="InterPro" id="IPR013096">
    <property type="entry name" value="Cupin_2"/>
</dbReference>
<dbReference type="Proteomes" id="UP001218895">
    <property type="component" value="Chromosome"/>
</dbReference>
<dbReference type="KEGG" id="manq:L1994_10945"/>
<evidence type="ECO:0000259" key="1">
    <source>
        <dbReference type="Pfam" id="PF07883"/>
    </source>
</evidence>
<dbReference type="InterPro" id="IPR011051">
    <property type="entry name" value="RmlC_Cupin_sf"/>
</dbReference>
<dbReference type="EMBL" id="CP091092">
    <property type="protein sequence ID" value="WFN36643.1"/>
    <property type="molecule type" value="Genomic_DNA"/>
</dbReference>
<dbReference type="InterPro" id="IPR014710">
    <property type="entry name" value="RmlC-like_jellyroll"/>
</dbReference>
<feature type="domain" description="Cupin type-2" evidence="1">
    <location>
        <begin position="88"/>
        <end position="153"/>
    </location>
</feature>
<sequence length="308" mass="34309">MDTLRPFAIIFLIALITVSGCISQNNKEPGNQDSYEDTKNTAYFIKSTNNLMNIRVFESTLIKNIISPAFFKEAGKYPLINYELSHVIVPYGKENFLHTLKNTSETIYILSGNGTAEINGVTSNLKSGDALFIPEDSCQKLKNTGMSDLTYLSLTSPPFDESNEVFLNESLFEDRTLYPDEKALLIRSADLKKEIFFDDVEIYKILDPEILKENNIDSDMNIGIALSLIPKNSLTSPHILEGTTEVMYFISGKGNLQINRNIMTVKGMDTVYIPPGAHQSLENTGDGSLIYITITDPPYKTSADSAKL</sequence>
<dbReference type="RefSeq" id="WP_278099478.1">
    <property type="nucleotide sequence ID" value="NZ_CP091092.1"/>
</dbReference>
<dbReference type="Pfam" id="PF07883">
    <property type="entry name" value="Cupin_2"/>
    <property type="match status" value="1"/>
</dbReference>
<accession>A0AAF0JTQ7</accession>
<dbReference type="PROSITE" id="PS51257">
    <property type="entry name" value="PROKAR_LIPOPROTEIN"/>
    <property type="match status" value="1"/>
</dbReference>
<evidence type="ECO:0000313" key="3">
    <source>
        <dbReference type="Proteomes" id="UP001218895"/>
    </source>
</evidence>
<dbReference type="PANTHER" id="PTHR36114:SF1">
    <property type="entry name" value="16.7 KDA PROTEIN IN WHIE LOCUS"/>
    <property type="match status" value="1"/>
</dbReference>
<proteinExistence type="predicted"/>
<reference evidence="2" key="1">
    <citation type="submission" date="2022-01" db="EMBL/GenBank/DDBJ databases">
        <title>Complete genome of Methanomicrobium antiquum DSM 21220.</title>
        <authorList>
            <person name="Chen S.-C."/>
            <person name="You Y.-T."/>
            <person name="Zhou Y.-Z."/>
            <person name="Lai M.-C."/>
        </authorList>
    </citation>
    <scope>NUCLEOTIDE SEQUENCE</scope>
    <source>
        <strain evidence="2">DSM 21220</strain>
    </source>
</reference>
<keyword evidence="3" id="KW-1185">Reference proteome</keyword>
<protein>
    <submittedName>
        <fullName evidence="2">Cupin domain-containing protein</fullName>
    </submittedName>
</protein>
<evidence type="ECO:0000313" key="2">
    <source>
        <dbReference type="EMBL" id="WFN36643.1"/>
    </source>
</evidence>
<organism evidence="2 3">
    <name type="scientific">Methanomicrobium antiquum</name>
    <dbReference type="NCBI Taxonomy" id="487686"/>
    <lineage>
        <taxon>Archaea</taxon>
        <taxon>Methanobacteriati</taxon>
        <taxon>Methanobacteriota</taxon>
        <taxon>Stenosarchaea group</taxon>
        <taxon>Methanomicrobia</taxon>
        <taxon>Methanomicrobiales</taxon>
        <taxon>Methanomicrobiaceae</taxon>
        <taxon>Methanomicrobium</taxon>
    </lineage>
</organism>
<name>A0AAF0JTQ7_9EURY</name>
<dbReference type="SUPFAM" id="SSF51182">
    <property type="entry name" value="RmlC-like cupins"/>
    <property type="match status" value="1"/>
</dbReference>
<gene>
    <name evidence="2" type="ORF">L1994_10945</name>
</gene>